<protein>
    <submittedName>
        <fullName evidence="7">TetR/AcrR family transcriptional regulator</fullName>
    </submittedName>
</protein>
<dbReference type="PANTHER" id="PTHR30055">
    <property type="entry name" value="HTH-TYPE TRANSCRIPTIONAL REGULATOR RUTR"/>
    <property type="match status" value="1"/>
</dbReference>
<evidence type="ECO:0000256" key="1">
    <source>
        <dbReference type="ARBA" id="ARBA00023015"/>
    </source>
</evidence>
<name>A0A941IKD2_9ACTN</name>
<dbReference type="SUPFAM" id="SSF46689">
    <property type="entry name" value="Homeodomain-like"/>
    <property type="match status" value="1"/>
</dbReference>
<organism evidence="7 8">
    <name type="scientific">Actinospica acidithermotolerans</name>
    <dbReference type="NCBI Taxonomy" id="2828514"/>
    <lineage>
        <taxon>Bacteria</taxon>
        <taxon>Bacillati</taxon>
        <taxon>Actinomycetota</taxon>
        <taxon>Actinomycetes</taxon>
        <taxon>Catenulisporales</taxon>
        <taxon>Actinospicaceae</taxon>
        <taxon>Actinospica</taxon>
    </lineage>
</organism>
<dbReference type="InterPro" id="IPR036271">
    <property type="entry name" value="Tet_transcr_reg_TetR-rel_C_sf"/>
</dbReference>
<dbReference type="InterPro" id="IPR011075">
    <property type="entry name" value="TetR_C"/>
</dbReference>
<dbReference type="Gene3D" id="1.10.357.10">
    <property type="entry name" value="Tetracycline Repressor, domain 2"/>
    <property type="match status" value="1"/>
</dbReference>
<keyword evidence="3" id="KW-0804">Transcription</keyword>
<dbReference type="Proteomes" id="UP000676325">
    <property type="component" value="Unassembled WGS sequence"/>
</dbReference>
<feature type="domain" description="HTH tetR-type" evidence="6">
    <location>
        <begin position="79"/>
        <end position="139"/>
    </location>
</feature>
<dbReference type="RefSeq" id="WP_212519926.1">
    <property type="nucleotide sequence ID" value="NZ_JAGSOH010000066.1"/>
</dbReference>
<dbReference type="EMBL" id="JAGSOH010000066">
    <property type="protein sequence ID" value="MBR7828792.1"/>
    <property type="molecule type" value="Genomic_DNA"/>
</dbReference>
<evidence type="ECO:0000259" key="6">
    <source>
        <dbReference type="PROSITE" id="PS50977"/>
    </source>
</evidence>
<dbReference type="InterPro" id="IPR009057">
    <property type="entry name" value="Homeodomain-like_sf"/>
</dbReference>
<dbReference type="GO" id="GO:0003700">
    <property type="term" value="F:DNA-binding transcription factor activity"/>
    <property type="evidence" value="ECO:0007669"/>
    <property type="project" value="TreeGrafter"/>
</dbReference>
<feature type="compositionally biased region" description="Low complexity" evidence="5">
    <location>
        <begin position="59"/>
        <end position="73"/>
    </location>
</feature>
<evidence type="ECO:0000256" key="4">
    <source>
        <dbReference type="PROSITE-ProRule" id="PRU00335"/>
    </source>
</evidence>
<sequence>MGGAPRCTRDALARFIAHYDVCGLTGNPNVRPARSSLGQVGYHTLMQRHRSLWTGARMPASAGGEGPAPASKGGRPRDPKVDEAILAAALEVLGEQGYARLSIEAVAQRAEVAKTSLYRRWAGKDALILDAVAKVGLAGRPEPPDTGSLHQDISTYLRALIDFRQAQVWVGEVLADPELKRLFGQHLGGELTAGFRTIIERAVERGELGPHTDVELLAVLPTALVHHHYVLTGTVPDEQLAQRIADQFFGPGARIAES</sequence>
<evidence type="ECO:0000313" key="8">
    <source>
        <dbReference type="Proteomes" id="UP000676325"/>
    </source>
</evidence>
<evidence type="ECO:0000256" key="3">
    <source>
        <dbReference type="ARBA" id="ARBA00023163"/>
    </source>
</evidence>
<proteinExistence type="predicted"/>
<dbReference type="GO" id="GO:0000976">
    <property type="term" value="F:transcription cis-regulatory region binding"/>
    <property type="evidence" value="ECO:0007669"/>
    <property type="project" value="TreeGrafter"/>
</dbReference>
<keyword evidence="8" id="KW-1185">Reference proteome</keyword>
<dbReference type="InterPro" id="IPR023772">
    <property type="entry name" value="DNA-bd_HTH_TetR-type_CS"/>
</dbReference>
<evidence type="ECO:0000313" key="7">
    <source>
        <dbReference type="EMBL" id="MBR7828792.1"/>
    </source>
</evidence>
<dbReference type="PROSITE" id="PS50977">
    <property type="entry name" value="HTH_TETR_2"/>
    <property type="match status" value="1"/>
</dbReference>
<evidence type="ECO:0000256" key="5">
    <source>
        <dbReference type="SAM" id="MobiDB-lite"/>
    </source>
</evidence>
<dbReference type="InterPro" id="IPR001647">
    <property type="entry name" value="HTH_TetR"/>
</dbReference>
<comment type="caution">
    <text evidence="7">The sequence shown here is derived from an EMBL/GenBank/DDBJ whole genome shotgun (WGS) entry which is preliminary data.</text>
</comment>
<keyword evidence="2 4" id="KW-0238">DNA-binding</keyword>
<dbReference type="Pfam" id="PF16859">
    <property type="entry name" value="TetR_C_11"/>
    <property type="match status" value="1"/>
</dbReference>
<dbReference type="Pfam" id="PF00440">
    <property type="entry name" value="TetR_N"/>
    <property type="match status" value="1"/>
</dbReference>
<feature type="region of interest" description="Disordered" evidence="5">
    <location>
        <begin position="57"/>
        <end position="79"/>
    </location>
</feature>
<gene>
    <name evidence="7" type="ORF">KDK95_20960</name>
</gene>
<dbReference type="PROSITE" id="PS01081">
    <property type="entry name" value="HTH_TETR_1"/>
    <property type="match status" value="1"/>
</dbReference>
<keyword evidence="1" id="KW-0805">Transcription regulation</keyword>
<reference evidence="7" key="1">
    <citation type="submission" date="2021-04" db="EMBL/GenBank/DDBJ databases">
        <title>Genome based classification of Actinospica acidithermotolerans sp. nov., an actinobacterium isolated from an Indonesian hot spring.</title>
        <authorList>
            <person name="Kusuma A.B."/>
            <person name="Putra K.E."/>
            <person name="Nafisah S."/>
            <person name="Loh J."/>
            <person name="Nouioui I."/>
            <person name="Goodfellow M."/>
        </authorList>
    </citation>
    <scope>NUCLEOTIDE SEQUENCE</scope>
    <source>
        <strain evidence="7">MGRD01-02</strain>
    </source>
</reference>
<dbReference type="AlphaFoldDB" id="A0A941IKD2"/>
<feature type="DNA-binding region" description="H-T-H motif" evidence="4">
    <location>
        <begin position="102"/>
        <end position="121"/>
    </location>
</feature>
<dbReference type="SUPFAM" id="SSF48498">
    <property type="entry name" value="Tetracyclin repressor-like, C-terminal domain"/>
    <property type="match status" value="1"/>
</dbReference>
<evidence type="ECO:0000256" key="2">
    <source>
        <dbReference type="ARBA" id="ARBA00023125"/>
    </source>
</evidence>
<dbReference type="PRINTS" id="PR00455">
    <property type="entry name" value="HTHTETR"/>
</dbReference>
<dbReference type="Gene3D" id="1.10.10.60">
    <property type="entry name" value="Homeodomain-like"/>
    <property type="match status" value="1"/>
</dbReference>
<accession>A0A941IKD2</accession>
<dbReference type="InterPro" id="IPR050109">
    <property type="entry name" value="HTH-type_TetR-like_transc_reg"/>
</dbReference>
<dbReference type="PANTHER" id="PTHR30055:SF148">
    <property type="entry name" value="TETR-FAMILY TRANSCRIPTIONAL REGULATOR"/>
    <property type="match status" value="1"/>
</dbReference>